<dbReference type="InterPro" id="IPR050131">
    <property type="entry name" value="Peptidase_S8_subtilisin-like"/>
</dbReference>
<evidence type="ECO:0000256" key="3">
    <source>
        <dbReference type="ARBA" id="ARBA00022801"/>
    </source>
</evidence>
<evidence type="ECO:0000259" key="6">
    <source>
        <dbReference type="Pfam" id="PF00082"/>
    </source>
</evidence>
<dbReference type="AlphaFoldDB" id="A0AAJ1ES44"/>
<reference evidence="7" key="1">
    <citation type="submission" date="2021-10" db="EMBL/GenBank/DDBJ databases">
        <title>Collection of gut derived symbiotic bacterial strains cultured from healthy donors.</title>
        <authorList>
            <person name="Lin H."/>
            <person name="Littmann E."/>
            <person name="Claire K."/>
            <person name="Pamer E."/>
        </authorList>
    </citation>
    <scope>NUCLEOTIDE SEQUENCE</scope>
    <source>
        <strain evidence="7">MSK.23.4</strain>
    </source>
</reference>
<accession>A0AAJ1ES44</accession>
<feature type="domain" description="Peptidase S8/S53" evidence="6">
    <location>
        <begin position="3"/>
        <end position="163"/>
    </location>
</feature>
<gene>
    <name evidence="7" type="ORF">LIQ10_17550</name>
</gene>
<dbReference type="PROSITE" id="PS51892">
    <property type="entry name" value="SUBTILASE"/>
    <property type="match status" value="1"/>
</dbReference>
<dbReference type="PANTHER" id="PTHR43806:SF11">
    <property type="entry name" value="CEREVISIN-RELATED"/>
    <property type="match status" value="1"/>
</dbReference>
<comment type="caution">
    <text evidence="5">Lacks conserved residue(s) required for the propagation of feature annotation.</text>
</comment>
<dbReference type="InterPro" id="IPR000209">
    <property type="entry name" value="Peptidase_S8/S53_dom"/>
</dbReference>
<dbReference type="SUPFAM" id="SSF52743">
    <property type="entry name" value="Subtilisin-like"/>
    <property type="match status" value="1"/>
</dbReference>
<keyword evidence="4" id="KW-0720">Serine protease</keyword>
<dbReference type="GO" id="GO:0006508">
    <property type="term" value="P:proteolysis"/>
    <property type="evidence" value="ECO:0007669"/>
    <property type="project" value="UniProtKB-KW"/>
</dbReference>
<protein>
    <submittedName>
        <fullName evidence="7">S8 family serine peptidase</fullName>
    </submittedName>
</protein>
<comment type="similarity">
    <text evidence="1 5">Belongs to the peptidase S8 family.</text>
</comment>
<dbReference type="Pfam" id="PF00082">
    <property type="entry name" value="Peptidase_S8"/>
    <property type="match status" value="1"/>
</dbReference>
<sequence>MKKKLCVAVIDSGVNEEDSYLKNTEIKNLYYEEREFKTCYAGKLNPHGTEVIKVLLKEAPDIRILSIRTLREDNRCMISAIINSIRYCIDERVDIINLSLGSCGPTARRLKDLRDICDEATEKGIVIFAADHNLVGKKSYPANFPNVLGVTTPDDSEEFCKVSYEDKIVEFSDNMVYVPDLTKCIIRRGNSYLCPLLVGIFCRFIDDKKICKKSILEFMDFLVEFGKAENISKIFFDKYNVMEQHSLDHKKMLYFADDMDLNNMQIYGMYKEVNGADLCFKEVYGKSDKEILEVISSVDVFYIGALSNQFIHENKAFLDNLIALLLGQQIEIVTVFPIANTFERIQLTDKGGFIKSIYK</sequence>
<dbReference type="Gene3D" id="3.40.50.200">
    <property type="entry name" value="Peptidase S8/S53 domain"/>
    <property type="match status" value="1"/>
</dbReference>
<evidence type="ECO:0000256" key="4">
    <source>
        <dbReference type="ARBA" id="ARBA00022825"/>
    </source>
</evidence>
<dbReference type="EMBL" id="JAJBNC010000044">
    <property type="protein sequence ID" value="MCB5495516.1"/>
    <property type="molecule type" value="Genomic_DNA"/>
</dbReference>
<dbReference type="GO" id="GO:0004252">
    <property type="term" value="F:serine-type endopeptidase activity"/>
    <property type="evidence" value="ECO:0007669"/>
    <property type="project" value="InterPro"/>
</dbReference>
<dbReference type="Proteomes" id="UP001297422">
    <property type="component" value="Unassembled WGS sequence"/>
</dbReference>
<name>A0AAJ1ES44_MEDGN</name>
<dbReference type="InterPro" id="IPR036852">
    <property type="entry name" value="Peptidase_S8/S53_dom_sf"/>
</dbReference>
<dbReference type="PANTHER" id="PTHR43806">
    <property type="entry name" value="PEPTIDASE S8"/>
    <property type="match status" value="1"/>
</dbReference>
<evidence type="ECO:0000313" key="7">
    <source>
        <dbReference type="EMBL" id="MCB5495516.1"/>
    </source>
</evidence>
<organism evidence="7 8">
    <name type="scientific">Mediterraneibacter gnavus</name>
    <name type="common">Ruminococcus gnavus</name>
    <dbReference type="NCBI Taxonomy" id="33038"/>
    <lineage>
        <taxon>Bacteria</taxon>
        <taxon>Bacillati</taxon>
        <taxon>Bacillota</taxon>
        <taxon>Clostridia</taxon>
        <taxon>Lachnospirales</taxon>
        <taxon>Lachnospiraceae</taxon>
        <taxon>Mediterraneibacter</taxon>
    </lineage>
</organism>
<comment type="caution">
    <text evidence="7">The sequence shown here is derived from an EMBL/GenBank/DDBJ whole genome shotgun (WGS) entry which is preliminary data.</text>
</comment>
<evidence type="ECO:0000256" key="1">
    <source>
        <dbReference type="ARBA" id="ARBA00011073"/>
    </source>
</evidence>
<dbReference type="RefSeq" id="WP_226973412.1">
    <property type="nucleotide sequence ID" value="NZ_JAAIMT010000048.1"/>
</dbReference>
<evidence type="ECO:0000256" key="2">
    <source>
        <dbReference type="ARBA" id="ARBA00022670"/>
    </source>
</evidence>
<evidence type="ECO:0000256" key="5">
    <source>
        <dbReference type="PROSITE-ProRule" id="PRU01240"/>
    </source>
</evidence>
<keyword evidence="2" id="KW-0645">Protease</keyword>
<proteinExistence type="inferred from homology"/>
<keyword evidence="3" id="KW-0378">Hydrolase</keyword>
<evidence type="ECO:0000313" key="8">
    <source>
        <dbReference type="Proteomes" id="UP001297422"/>
    </source>
</evidence>